<dbReference type="PANTHER" id="PTHR47586">
    <property type="entry name" value="DIRIGENT PROTEIN"/>
    <property type="match status" value="1"/>
</dbReference>
<feature type="compositionally biased region" description="Polar residues" evidence="2">
    <location>
        <begin position="29"/>
        <end position="38"/>
    </location>
</feature>
<proteinExistence type="inferred from homology"/>
<dbReference type="InterPro" id="IPR004265">
    <property type="entry name" value="Dirigent"/>
</dbReference>
<protein>
    <recommendedName>
        <fullName evidence="1">Dirigent protein</fullName>
    </recommendedName>
</protein>
<dbReference type="Proteomes" id="UP000596660">
    <property type="component" value="Unplaced"/>
</dbReference>
<comment type="subunit">
    <text evidence="1">Homodimer.</text>
</comment>
<dbReference type="PANTHER" id="PTHR47586:SF1">
    <property type="entry name" value="DIRIGENT PROTEIN"/>
    <property type="match status" value="1"/>
</dbReference>
<reference evidence="3" key="1">
    <citation type="journal article" date="2017" name="Nature">
        <title>The genome of Chenopodium quinoa.</title>
        <authorList>
            <person name="Jarvis D.E."/>
            <person name="Ho Y.S."/>
            <person name="Lightfoot D.J."/>
            <person name="Schmoeckel S.M."/>
            <person name="Li B."/>
            <person name="Borm T.J.A."/>
            <person name="Ohyanagi H."/>
            <person name="Mineta K."/>
            <person name="Michell C.T."/>
            <person name="Saber N."/>
            <person name="Kharbatia N.M."/>
            <person name="Rupper R.R."/>
            <person name="Sharp A.R."/>
            <person name="Dally N."/>
            <person name="Boughton B.A."/>
            <person name="Woo Y.H."/>
            <person name="Gao G."/>
            <person name="Schijlen E.G.W.M."/>
            <person name="Guo X."/>
            <person name="Momin A.A."/>
            <person name="Negrao S."/>
            <person name="Al-Babili S."/>
            <person name="Gehring C."/>
            <person name="Roessner U."/>
            <person name="Jung C."/>
            <person name="Murphy K."/>
            <person name="Arold S.T."/>
            <person name="Gojobori T."/>
            <person name="van der Linden C.G."/>
            <person name="van Loo E.N."/>
            <person name="Jellen E.N."/>
            <person name="Maughan P.J."/>
            <person name="Tester M."/>
        </authorList>
    </citation>
    <scope>NUCLEOTIDE SEQUENCE [LARGE SCALE GENOMIC DNA]</scope>
    <source>
        <strain evidence="3">cv. PI 614886</strain>
    </source>
</reference>
<comment type="subcellular location">
    <subcellularLocation>
        <location evidence="1">Secreted</location>
        <location evidence="1">Extracellular space</location>
        <location evidence="1">Apoplast</location>
    </subcellularLocation>
</comment>
<evidence type="ECO:0000313" key="3">
    <source>
        <dbReference type="EnsemblPlants" id="AUR62029251-RA:cds"/>
    </source>
</evidence>
<keyword evidence="4" id="KW-1185">Reference proteome</keyword>
<dbReference type="GO" id="GO:0048046">
    <property type="term" value="C:apoplast"/>
    <property type="evidence" value="ECO:0007669"/>
    <property type="project" value="UniProtKB-SubCell"/>
</dbReference>
<dbReference type="EnsemblPlants" id="AUR62029251-RA">
    <property type="protein sequence ID" value="AUR62029251-RA:cds"/>
    <property type="gene ID" value="AUR62029251"/>
</dbReference>
<dbReference type="Pfam" id="PF03018">
    <property type="entry name" value="Dirigent"/>
    <property type="match status" value="1"/>
</dbReference>
<dbReference type="Gramene" id="AUR62029251-RA">
    <property type="protein sequence ID" value="AUR62029251-RA:cds"/>
    <property type="gene ID" value="AUR62029251"/>
</dbReference>
<name>A0A803MGZ9_CHEQI</name>
<accession>A0A803MGZ9</accession>
<keyword evidence="1" id="KW-0052">Apoplast</keyword>
<reference evidence="3" key="2">
    <citation type="submission" date="2021-03" db="UniProtKB">
        <authorList>
            <consortium name="EnsemblPlants"/>
        </authorList>
    </citation>
    <scope>IDENTIFICATION</scope>
</reference>
<organism evidence="3 4">
    <name type="scientific">Chenopodium quinoa</name>
    <name type="common">Quinoa</name>
    <dbReference type="NCBI Taxonomy" id="63459"/>
    <lineage>
        <taxon>Eukaryota</taxon>
        <taxon>Viridiplantae</taxon>
        <taxon>Streptophyta</taxon>
        <taxon>Embryophyta</taxon>
        <taxon>Tracheophyta</taxon>
        <taxon>Spermatophyta</taxon>
        <taxon>Magnoliopsida</taxon>
        <taxon>eudicotyledons</taxon>
        <taxon>Gunneridae</taxon>
        <taxon>Pentapetalae</taxon>
        <taxon>Caryophyllales</taxon>
        <taxon>Chenopodiaceae</taxon>
        <taxon>Chenopodioideae</taxon>
        <taxon>Atripliceae</taxon>
        <taxon>Chenopodium</taxon>
    </lineage>
</organism>
<feature type="compositionally biased region" description="Acidic residues" evidence="2">
    <location>
        <begin position="1"/>
        <end position="10"/>
    </location>
</feature>
<comment type="function">
    <text evidence="1">Dirigent proteins impart stereoselectivity on the phenoxy radical-coupling reaction, yielding optically active lignans from two molecules of coniferyl alcohol in the biosynthesis of lignans, flavonolignans, and alkaloids and thus plays a central role in plant secondary metabolism.</text>
</comment>
<comment type="similarity">
    <text evidence="1">Belongs to the plant dirigent protein family.</text>
</comment>
<feature type="region of interest" description="Disordered" evidence="2">
    <location>
        <begin position="1"/>
        <end position="60"/>
    </location>
</feature>
<keyword evidence="1" id="KW-0964">Secreted</keyword>
<dbReference type="AlphaFoldDB" id="A0A803MGZ9"/>
<evidence type="ECO:0000313" key="4">
    <source>
        <dbReference type="Proteomes" id="UP000596660"/>
    </source>
</evidence>
<sequence>ELEDDGEGDDPFDHGMFGDANQFYGVNPQHHTGNSSSIYGGPVHYGSFDPRGVTEPSGITTRSNPFGSLFAFNDPLNETPDPSSKVVGHTEGFSVKSSFDGEHNVGVSRITLNLKGYKGELLNAGTAHYTKVSELPFIGGTGDF</sequence>
<evidence type="ECO:0000256" key="2">
    <source>
        <dbReference type="SAM" id="MobiDB-lite"/>
    </source>
</evidence>
<evidence type="ECO:0000256" key="1">
    <source>
        <dbReference type="RuleBase" id="RU363099"/>
    </source>
</evidence>